<sequence>MAETHERLIARLAAVLSDLHDMEPGAERLCEAGRRMLDADGAALTVMTPSRTLVVLAATDPLASKLEDVQDVVGEGPTKDAYRENLVQLADFSPGHEARWPLMHEHGRRLGFSGRVVTLPLKPYGDPVGALLVYGSGESFWVDPVTAEFLGVAMGAALVQDPRLAPERQAGTEAWSSRAQVHQATGMIISQVGVRPEDAMALLRGQAFANESTLLEVAQEVIERQIDFRHFTIEGD</sequence>
<name>A0A2S0WID0_9ACTN</name>
<dbReference type="RefSeq" id="WP_108576747.1">
    <property type="nucleotide sequence ID" value="NZ_CP026952.1"/>
</dbReference>
<protein>
    <submittedName>
        <fullName evidence="1">Uncharacterized protein</fullName>
    </submittedName>
</protein>
<organism evidence="1 2">
    <name type="scientific">Aeromicrobium chenweiae</name>
    <dbReference type="NCBI Taxonomy" id="2079793"/>
    <lineage>
        <taxon>Bacteria</taxon>
        <taxon>Bacillati</taxon>
        <taxon>Actinomycetota</taxon>
        <taxon>Actinomycetes</taxon>
        <taxon>Propionibacteriales</taxon>
        <taxon>Nocardioidaceae</taxon>
        <taxon>Aeromicrobium</taxon>
    </lineage>
</organism>
<dbReference type="Pfam" id="PF03861">
    <property type="entry name" value="ANTAR"/>
    <property type="match status" value="1"/>
</dbReference>
<accession>A0A2S0WID0</accession>
<dbReference type="GO" id="GO:0003723">
    <property type="term" value="F:RNA binding"/>
    <property type="evidence" value="ECO:0007669"/>
    <property type="project" value="InterPro"/>
</dbReference>
<dbReference type="PROSITE" id="PS50921">
    <property type="entry name" value="ANTAR"/>
    <property type="match status" value="1"/>
</dbReference>
<dbReference type="EMBL" id="CP026952">
    <property type="protein sequence ID" value="AWB91101.1"/>
    <property type="molecule type" value="Genomic_DNA"/>
</dbReference>
<evidence type="ECO:0000313" key="2">
    <source>
        <dbReference type="Proteomes" id="UP000244384"/>
    </source>
</evidence>
<dbReference type="InterPro" id="IPR005561">
    <property type="entry name" value="ANTAR"/>
</dbReference>
<dbReference type="KEGG" id="aez:C3E78_02055"/>
<dbReference type="InterPro" id="IPR029016">
    <property type="entry name" value="GAF-like_dom_sf"/>
</dbReference>
<accession>A0A5F2ER18</accession>
<dbReference type="Gene3D" id="3.30.450.40">
    <property type="match status" value="1"/>
</dbReference>
<dbReference type="SMART" id="SM01012">
    <property type="entry name" value="ANTAR"/>
    <property type="match status" value="1"/>
</dbReference>
<dbReference type="OrthoDB" id="7466251at2"/>
<reference evidence="2" key="1">
    <citation type="submission" date="2018-01" db="EMBL/GenBank/DDBJ databases">
        <authorList>
            <person name="Li J."/>
        </authorList>
    </citation>
    <scope>NUCLEOTIDE SEQUENCE [LARGE SCALE GENOMIC DNA]</scope>
    <source>
        <strain evidence="2">592</strain>
    </source>
</reference>
<dbReference type="Proteomes" id="UP000244384">
    <property type="component" value="Chromosome"/>
</dbReference>
<proteinExistence type="predicted"/>
<evidence type="ECO:0000313" key="1">
    <source>
        <dbReference type="EMBL" id="AWB91101.1"/>
    </source>
</evidence>
<dbReference type="Gene3D" id="1.10.10.10">
    <property type="entry name" value="Winged helix-like DNA-binding domain superfamily/Winged helix DNA-binding domain"/>
    <property type="match status" value="1"/>
</dbReference>
<dbReference type="SUPFAM" id="SSF55781">
    <property type="entry name" value="GAF domain-like"/>
    <property type="match status" value="1"/>
</dbReference>
<keyword evidence="2" id="KW-1185">Reference proteome</keyword>
<dbReference type="InterPro" id="IPR036388">
    <property type="entry name" value="WH-like_DNA-bd_sf"/>
</dbReference>
<dbReference type="AlphaFoldDB" id="A0A2S0WID0"/>
<gene>
    <name evidence="1" type="ORF">C3E78_02055</name>
</gene>